<sequence length="368" mass="39590">MSDARALLRQQREARRINHPQASYSSTGALLCLACRVPVKTESRWESHLRSDQHLLASAQQQSRAPSSDEDEAQQQHSAAGSTAGKRKYGSDTDDMGNDNDGNGNNNGNEAEEGPRPKRSKADLKEPRQLTPPALTRRSSATPSQGVEMQMPSRPATPRDAPSNGSSNSLSSSHGVKPLVLGPPLQKAAAKQQQQQPQTEKKDIDEDEWANFEADINSLSYDADAAAAATVSAPAMSTTESAAAAAAAAAAQANAEQDKEKESARLEDDREEAARALEEEFDEMQSLEAKVLRLKEKREGIRQRAASSGQMEKAADGGAVALKGKENVETVVEEVVGEGDDDDDDEDESSDDEEDDWDGFRFRAGVTG</sequence>
<organism evidence="1 2">
    <name type="scientific">Trichothecium roseum</name>
    <dbReference type="NCBI Taxonomy" id="47278"/>
    <lineage>
        <taxon>Eukaryota</taxon>
        <taxon>Fungi</taxon>
        <taxon>Dikarya</taxon>
        <taxon>Ascomycota</taxon>
        <taxon>Pezizomycotina</taxon>
        <taxon>Sordariomycetes</taxon>
        <taxon>Hypocreomycetidae</taxon>
        <taxon>Hypocreales</taxon>
        <taxon>Hypocreales incertae sedis</taxon>
        <taxon>Trichothecium</taxon>
    </lineage>
</organism>
<evidence type="ECO:0000313" key="1">
    <source>
        <dbReference type="EMBL" id="KAI9899889.1"/>
    </source>
</evidence>
<accession>A0ACC0V0E6</accession>
<comment type="caution">
    <text evidence="1">The sequence shown here is derived from an EMBL/GenBank/DDBJ whole genome shotgun (WGS) entry which is preliminary data.</text>
</comment>
<keyword evidence="2" id="KW-1185">Reference proteome</keyword>
<proteinExistence type="predicted"/>
<name>A0ACC0V0E6_9HYPO</name>
<gene>
    <name evidence="1" type="ORF">N3K66_004151</name>
</gene>
<reference evidence="1" key="1">
    <citation type="submission" date="2022-10" db="EMBL/GenBank/DDBJ databases">
        <title>Complete Genome of Trichothecium roseum strain YXFP-22015, a Plant Pathogen Isolated from Citrus.</title>
        <authorList>
            <person name="Wang Y."/>
            <person name="Zhu L."/>
        </authorList>
    </citation>
    <scope>NUCLEOTIDE SEQUENCE</scope>
    <source>
        <strain evidence="1">YXFP-22015</strain>
    </source>
</reference>
<protein>
    <submittedName>
        <fullName evidence="1">Uncharacterized protein</fullName>
    </submittedName>
</protein>
<evidence type="ECO:0000313" key="2">
    <source>
        <dbReference type="Proteomes" id="UP001163324"/>
    </source>
</evidence>
<dbReference type="EMBL" id="CM047943">
    <property type="protein sequence ID" value="KAI9899889.1"/>
    <property type="molecule type" value="Genomic_DNA"/>
</dbReference>
<dbReference type="Proteomes" id="UP001163324">
    <property type="component" value="Chromosome 4"/>
</dbReference>